<dbReference type="InterPro" id="IPR053204">
    <property type="entry name" value="Oxopyrrolidines_Biosynth-assoc"/>
</dbReference>
<gene>
    <name evidence="2" type="ORF">CDD80_6781</name>
</gene>
<evidence type="ECO:0000313" key="2">
    <source>
        <dbReference type="EMBL" id="PHH69390.1"/>
    </source>
</evidence>
<evidence type="ECO:0000313" key="3">
    <source>
        <dbReference type="Proteomes" id="UP000226431"/>
    </source>
</evidence>
<dbReference type="AlphaFoldDB" id="A0A2C5YPE7"/>
<dbReference type="OrthoDB" id="5403091at2759"/>
<accession>A0A2C5YPE7</accession>
<protein>
    <submittedName>
        <fullName evidence="2">Uncharacterized protein</fullName>
    </submittedName>
</protein>
<dbReference type="PANTHER" id="PTHR38797">
    <property type="entry name" value="NUCLEAR PORE COMPLEX PROTEIN NUP85-RELATED"/>
    <property type="match status" value="1"/>
</dbReference>
<organism evidence="2 3">
    <name type="scientific">Ophiocordyceps camponoti-rufipedis</name>
    <dbReference type="NCBI Taxonomy" id="2004952"/>
    <lineage>
        <taxon>Eukaryota</taxon>
        <taxon>Fungi</taxon>
        <taxon>Dikarya</taxon>
        <taxon>Ascomycota</taxon>
        <taxon>Pezizomycotina</taxon>
        <taxon>Sordariomycetes</taxon>
        <taxon>Hypocreomycetidae</taxon>
        <taxon>Hypocreales</taxon>
        <taxon>Ophiocordycipitaceae</taxon>
        <taxon>Ophiocordyceps</taxon>
    </lineage>
</organism>
<comment type="caution">
    <text evidence="2">The sequence shown here is derived from an EMBL/GenBank/DDBJ whole genome shotgun (WGS) entry which is preliminary data.</text>
</comment>
<dbReference type="Pfam" id="PF12311">
    <property type="entry name" value="DUF3632"/>
    <property type="match status" value="1"/>
</dbReference>
<evidence type="ECO:0000256" key="1">
    <source>
        <dbReference type="SAM" id="MobiDB-lite"/>
    </source>
</evidence>
<name>A0A2C5YPE7_9HYPO</name>
<dbReference type="InterPro" id="IPR022085">
    <property type="entry name" value="OpdG"/>
</dbReference>
<keyword evidence="3" id="KW-1185">Reference proteome</keyword>
<dbReference type="STRING" id="2004952.A0A2C5YPE7"/>
<reference evidence="2 3" key="1">
    <citation type="submission" date="2017-06" db="EMBL/GenBank/DDBJ databases">
        <title>Ant-infecting Ophiocordyceps genomes reveal a high diversity of potential behavioral manipulation genes and a possible major role for enterotoxins.</title>
        <authorList>
            <person name="De Bekker C."/>
            <person name="Evans H.C."/>
            <person name="Brachmann A."/>
            <person name="Hughes D.P."/>
        </authorList>
    </citation>
    <scope>NUCLEOTIDE SEQUENCE [LARGE SCALE GENOMIC DNA]</scope>
    <source>
        <strain evidence="2 3">Map16</strain>
    </source>
</reference>
<proteinExistence type="predicted"/>
<dbReference type="EMBL" id="NJES01000773">
    <property type="protein sequence ID" value="PHH69390.1"/>
    <property type="molecule type" value="Genomic_DNA"/>
</dbReference>
<dbReference type="Proteomes" id="UP000226431">
    <property type="component" value="Unassembled WGS sequence"/>
</dbReference>
<feature type="region of interest" description="Disordered" evidence="1">
    <location>
        <begin position="1"/>
        <end position="27"/>
    </location>
</feature>
<sequence>MADACATGSLTRQEKRQEYQSDPVKASSVRNSLRQDLLRIGQEFFNGEDDFEETVRDVWDELIHTACILPPDSAETDRLVTLVLEIRELGPLVRKGGDGDDQLAVMPNRQRFWSDLPYLLDELCESWAADASVPALESRASQTHSGHESPTAVRRARLAALTGKLCAVGVLPEDLSGFALCLFRDALEVEAADEARLLPACFEFLSSAHLILARLCAANHEPAAYEKRGDVRPGALAVQAGVDGSGFSIRRWLFWRRRFGELYVGGGPLAKLARKCFEVMVDTGLALGIDIPGEKKYLERVFQALDKEVEALDAEVCVSADGIRIDPAWAED</sequence>